<evidence type="ECO:0000313" key="2">
    <source>
        <dbReference type="EMBL" id="OHT13123.1"/>
    </source>
</evidence>
<organism evidence="2 3">
    <name type="scientific">Tritrichomonas foetus</name>
    <dbReference type="NCBI Taxonomy" id="1144522"/>
    <lineage>
        <taxon>Eukaryota</taxon>
        <taxon>Metamonada</taxon>
        <taxon>Parabasalia</taxon>
        <taxon>Tritrichomonadida</taxon>
        <taxon>Tritrichomonadidae</taxon>
        <taxon>Tritrichomonas</taxon>
    </lineage>
</organism>
<dbReference type="GeneID" id="94833959"/>
<dbReference type="VEuPathDB" id="TrichDB:TRFO_16887"/>
<feature type="compositionally biased region" description="Pro residues" evidence="1">
    <location>
        <begin position="282"/>
        <end position="294"/>
    </location>
</feature>
<accession>A0A1J4KPF9</accession>
<feature type="compositionally biased region" description="Polar residues" evidence="1">
    <location>
        <begin position="263"/>
        <end position="273"/>
    </location>
</feature>
<comment type="caution">
    <text evidence="2">The sequence shown here is derived from an EMBL/GenBank/DDBJ whole genome shotgun (WGS) entry which is preliminary data.</text>
</comment>
<keyword evidence="3" id="KW-1185">Reference proteome</keyword>
<gene>
    <name evidence="2" type="ORF">TRFO_16887</name>
</gene>
<dbReference type="Proteomes" id="UP000179807">
    <property type="component" value="Unassembled WGS sequence"/>
</dbReference>
<proteinExistence type="predicted"/>
<feature type="region of interest" description="Disordered" evidence="1">
    <location>
        <begin position="135"/>
        <end position="379"/>
    </location>
</feature>
<sequence>METLFDAIEKSHDCIEAADDYFKYNAQMIDQLKCQLDRAVTNPNVFNAKEKLDNLFQQWDQIHKLKIKYTQMLYDFKKSQQANTENDEHFFELIQAINDTPMDFCRQEIPPEQETQIASTQQAESLISNHQIKNQPENQSKHTEKTRNQSNSQNQSNSKNHQNPKNQSNSKNQQNSRNQNNSQNQQKQNTNPRNNEKRDPPVNYPKVQRNNREAGQNLVSAGGVSITKPPKGGAPTINTAPNKSNQSNPNPPNHRPNIQQNQFNNHSNSYSKGNININTNPSKPPPPVQNPQNPPFIERRNPQPSRPNIQVSTPNQPTIQLSKPHGNKPNIQTSHPPQQKDGPGLNIQFPQNQNKPSVNLQPNRPPTIQFSQKTPNSNISLVIQKKT</sequence>
<protein>
    <submittedName>
        <fullName evidence="2">Uncharacterized protein</fullName>
    </submittedName>
</protein>
<evidence type="ECO:0000256" key="1">
    <source>
        <dbReference type="SAM" id="MobiDB-lite"/>
    </source>
</evidence>
<feature type="compositionally biased region" description="Polar residues" evidence="1">
    <location>
        <begin position="348"/>
        <end position="379"/>
    </location>
</feature>
<dbReference type="AlphaFoldDB" id="A0A1J4KPF9"/>
<reference evidence="2" key="1">
    <citation type="submission" date="2016-10" db="EMBL/GenBank/DDBJ databases">
        <authorList>
            <person name="Benchimol M."/>
            <person name="Almeida L.G."/>
            <person name="Vasconcelos A.T."/>
            <person name="Perreira-Neves A."/>
            <person name="Rosa I.A."/>
            <person name="Tasca T."/>
            <person name="Bogo M.R."/>
            <person name="de Souza W."/>
        </authorList>
    </citation>
    <scope>NUCLEOTIDE SEQUENCE [LARGE SCALE GENOMIC DNA]</scope>
    <source>
        <strain evidence="2">K</strain>
    </source>
</reference>
<feature type="compositionally biased region" description="Low complexity" evidence="1">
    <location>
        <begin position="148"/>
        <end position="191"/>
    </location>
</feature>
<feature type="compositionally biased region" description="Polar residues" evidence="1">
    <location>
        <begin position="302"/>
        <end position="321"/>
    </location>
</feature>
<dbReference type="RefSeq" id="XP_068366259.1">
    <property type="nucleotide sequence ID" value="XM_068499255.1"/>
</dbReference>
<evidence type="ECO:0000313" key="3">
    <source>
        <dbReference type="Proteomes" id="UP000179807"/>
    </source>
</evidence>
<dbReference type="EMBL" id="MLAK01000548">
    <property type="protein sequence ID" value="OHT13123.1"/>
    <property type="molecule type" value="Genomic_DNA"/>
</dbReference>
<name>A0A1J4KPF9_9EUKA</name>